<evidence type="ECO:0000256" key="1">
    <source>
        <dbReference type="SAM" id="MobiDB-lite"/>
    </source>
</evidence>
<dbReference type="RefSeq" id="WP_194929391.1">
    <property type="nucleotide sequence ID" value="NZ_JADLZT010000001.1"/>
</dbReference>
<protein>
    <submittedName>
        <fullName evidence="2">ERF family protein</fullName>
    </submittedName>
</protein>
<dbReference type="EMBL" id="JADLZT010000001">
    <property type="protein sequence ID" value="MBF6022805.1"/>
    <property type="molecule type" value="Genomic_DNA"/>
</dbReference>
<organism evidence="2 3">
    <name type="scientific">Lysobacter niastensis</name>
    <dbReference type="NCBI Taxonomy" id="380629"/>
    <lineage>
        <taxon>Bacteria</taxon>
        <taxon>Pseudomonadati</taxon>
        <taxon>Pseudomonadota</taxon>
        <taxon>Gammaproteobacteria</taxon>
        <taxon>Lysobacterales</taxon>
        <taxon>Lysobacteraceae</taxon>
        <taxon>Lysobacter</taxon>
    </lineage>
</organism>
<evidence type="ECO:0000313" key="3">
    <source>
        <dbReference type="Proteomes" id="UP001429984"/>
    </source>
</evidence>
<dbReference type="Proteomes" id="UP001429984">
    <property type="component" value="Unassembled WGS sequence"/>
</dbReference>
<evidence type="ECO:0000313" key="2">
    <source>
        <dbReference type="EMBL" id="MBF6022805.1"/>
    </source>
</evidence>
<dbReference type="Pfam" id="PF04404">
    <property type="entry name" value="ERF"/>
    <property type="match status" value="1"/>
</dbReference>
<comment type="caution">
    <text evidence="2">The sequence shown here is derived from an EMBL/GenBank/DDBJ whole genome shotgun (WGS) entry which is preliminary data.</text>
</comment>
<dbReference type="InterPro" id="IPR007499">
    <property type="entry name" value="ERF_bacteria_virus"/>
</dbReference>
<accession>A0ABS0B2V6</accession>
<name>A0ABS0B2V6_9GAMM</name>
<sequence length="258" mass="28106">MTDSAPMVYACIAAVMADLAKVGIGKDAVNEHDRYRYRSIDAVLNALSPLLSAHGLVILPSVIGKDLVEREAKSGATLLHVTLTLRYSFIAVADGSRHEIEVMGEASDRADKAVPKAMAAAFKYMCVQVFCIGYESMADADASTEETAGANLHSRQHRGRFPGLNSPAGTAQRAHVPAHEVDATTARWSDEIDEARTVADLDVIATSIKLLPENIRRDLRNRFKDRRDSLVAIERDRADLDARSNITNPDQGGSHVNR</sequence>
<reference evidence="2 3" key="1">
    <citation type="submission" date="2020-11" db="EMBL/GenBank/DDBJ databases">
        <title>Draft Genome Sequence and Secondary Metabolite Biosynthetic Potential of the Lysobacter niastensis Type strain DSM 18481.</title>
        <authorList>
            <person name="Turrini P."/>
            <person name="Artuso I."/>
            <person name="Tescari M."/>
            <person name="Lugli G.A."/>
            <person name="Frangipani E."/>
            <person name="Ventura M."/>
            <person name="Visca P."/>
        </authorList>
    </citation>
    <scope>NUCLEOTIDE SEQUENCE [LARGE SCALE GENOMIC DNA]</scope>
    <source>
        <strain evidence="2 3">DSM 18481</strain>
    </source>
</reference>
<proteinExistence type="predicted"/>
<gene>
    <name evidence="2" type="ORF">IU514_02070</name>
</gene>
<keyword evidence="3" id="KW-1185">Reference proteome</keyword>
<feature type="region of interest" description="Disordered" evidence="1">
    <location>
        <begin position="147"/>
        <end position="181"/>
    </location>
</feature>